<keyword evidence="2" id="KW-1185">Reference proteome</keyword>
<name>G0N2R7_CAEBE</name>
<dbReference type="EMBL" id="GL379831">
    <property type="protein sequence ID" value="EGT50973.1"/>
    <property type="molecule type" value="Genomic_DNA"/>
</dbReference>
<evidence type="ECO:0000313" key="1">
    <source>
        <dbReference type="EMBL" id="EGT50973.1"/>
    </source>
</evidence>
<evidence type="ECO:0000313" key="2">
    <source>
        <dbReference type="Proteomes" id="UP000008068"/>
    </source>
</evidence>
<dbReference type="AlphaFoldDB" id="G0N2R7"/>
<dbReference type="InParanoid" id="G0N2R7"/>
<dbReference type="Proteomes" id="UP000008068">
    <property type="component" value="Unassembled WGS sequence"/>
</dbReference>
<reference evidence="2" key="1">
    <citation type="submission" date="2011-07" db="EMBL/GenBank/DDBJ databases">
        <authorList>
            <consortium name="Caenorhabditis brenneri Sequencing and Analysis Consortium"/>
            <person name="Wilson R.K."/>
        </authorList>
    </citation>
    <scope>NUCLEOTIDE SEQUENCE [LARGE SCALE GENOMIC DNA]</scope>
    <source>
        <strain evidence="2">PB2801</strain>
    </source>
</reference>
<organism evidence="2">
    <name type="scientific">Caenorhabditis brenneri</name>
    <name type="common">Nematode worm</name>
    <dbReference type="NCBI Taxonomy" id="135651"/>
    <lineage>
        <taxon>Eukaryota</taxon>
        <taxon>Metazoa</taxon>
        <taxon>Ecdysozoa</taxon>
        <taxon>Nematoda</taxon>
        <taxon>Chromadorea</taxon>
        <taxon>Rhabditida</taxon>
        <taxon>Rhabditina</taxon>
        <taxon>Rhabditomorpha</taxon>
        <taxon>Rhabditoidea</taxon>
        <taxon>Rhabditidae</taxon>
        <taxon>Peloderinae</taxon>
        <taxon>Caenorhabditis</taxon>
    </lineage>
</organism>
<gene>
    <name evidence="1" type="ORF">CAEBREN_15662</name>
</gene>
<accession>G0N2R7</accession>
<proteinExistence type="predicted"/>
<dbReference type="HOGENOM" id="CLU_2690013_0_0_1"/>
<protein>
    <submittedName>
        <fullName evidence="1">Uncharacterized protein</fullName>
    </submittedName>
</protein>
<sequence length="74" mass="8509">MPGPEFNKIFYKYEVGEKVLTNFDGVKHIGYITAANSYTGNYSIRRDLWGEEVKNFIPVGNIDDVILKWPVGWP</sequence>